<name>A0ABT0DQ95_9HYPH</name>
<keyword evidence="4 7" id="KW-0812">Transmembrane</keyword>
<organism evidence="8 9">
    <name type="scientific">Ancylobacter koreensis</name>
    <dbReference type="NCBI Taxonomy" id="266121"/>
    <lineage>
        <taxon>Bacteria</taxon>
        <taxon>Pseudomonadati</taxon>
        <taxon>Pseudomonadota</taxon>
        <taxon>Alphaproteobacteria</taxon>
        <taxon>Hyphomicrobiales</taxon>
        <taxon>Xanthobacteraceae</taxon>
        <taxon>Ancylobacter</taxon>
    </lineage>
</organism>
<dbReference type="PANTHER" id="PTHR43663">
    <property type="entry name" value="CHROMATE TRANSPORT PROTEIN-RELATED"/>
    <property type="match status" value="1"/>
</dbReference>
<dbReference type="Pfam" id="PF02417">
    <property type="entry name" value="Chromate_transp"/>
    <property type="match status" value="1"/>
</dbReference>
<evidence type="ECO:0000313" key="8">
    <source>
        <dbReference type="EMBL" id="MCK0209453.1"/>
    </source>
</evidence>
<keyword evidence="6 7" id="KW-0472">Membrane</keyword>
<keyword evidence="3" id="KW-1003">Cell membrane</keyword>
<evidence type="ECO:0000256" key="2">
    <source>
        <dbReference type="ARBA" id="ARBA00005262"/>
    </source>
</evidence>
<evidence type="ECO:0000256" key="3">
    <source>
        <dbReference type="ARBA" id="ARBA00022475"/>
    </source>
</evidence>
<feature type="transmembrane region" description="Helical" evidence="7">
    <location>
        <begin position="72"/>
        <end position="96"/>
    </location>
</feature>
<reference evidence="8 9" key="1">
    <citation type="submission" date="2022-04" db="EMBL/GenBank/DDBJ databases">
        <authorList>
            <person name="Grouzdev D.S."/>
            <person name="Pantiukh K.S."/>
            <person name="Krutkina M.S."/>
        </authorList>
    </citation>
    <scope>NUCLEOTIDE SEQUENCE [LARGE SCALE GENOMIC DNA]</scope>
    <source>
        <strain evidence="8 9">Jip08</strain>
    </source>
</reference>
<comment type="subcellular location">
    <subcellularLocation>
        <location evidence="1">Cell membrane</location>
        <topology evidence="1">Multi-pass membrane protein</topology>
    </subcellularLocation>
</comment>
<comment type="similarity">
    <text evidence="2">Belongs to the chromate ion transporter (CHR) (TC 2.A.51) family.</text>
</comment>
<dbReference type="InterPro" id="IPR003370">
    <property type="entry name" value="Chromate_transpt"/>
</dbReference>
<dbReference type="RefSeq" id="WP_247201962.1">
    <property type="nucleotide sequence ID" value="NZ_JALKCG010000007.1"/>
</dbReference>
<gene>
    <name evidence="8" type="ORF">MWN33_15575</name>
</gene>
<sequence>MADNPYVALALAFAPLSLVAFGGGVSVLPAVQHQAVDLHGWVDAPQFVEFFAISRTAPGPGLMLTTLIGWQVAGWAGALVAMLAIFVPSSLVCLVVMRTLSRHEGKAWHAVVQEGLAPVGTGLVGAGVLSLFRIADAGPASWLVAAATGSLMLARPRIPPMLLLLAAGALFAGWSLASPT</sequence>
<evidence type="ECO:0000256" key="7">
    <source>
        <dbReference type="SAM" id="Phobius"/>
    </source>
</evidence>
<protein>
    <submittedName>
        <fullName evidence="8">Chromate transporter</fullName>
    </submittedName>
</protein>
<accession>A0ABT0DQ95</accession>
<keyword evidence="9" id="KW-1185">Reference proteome</keyword>
<feature type="transmembrane region" description="Helical" evidence="7">
    <location>
        <begin position="158"/>
        <end position="177"/>
    </location>
</feature>
<evidence type="ECO:0000256" key="6">
    <source>
        <dbReference type="ARBA" id="ARBA00023136"/>
    </source>
</evidence>
<evidence type="ECO:0000313" key="9">
    <source>
        <dbReference type="Proteomes" id="UP001202867"/>
    </source>
</evidence>
<evidence type="ECO:0000256" key="1">
    <source>
        <dbReference type="ARBA" id="ARBA00004651"/>
    </source>
</evidence>
<evidence type="ECO:0000256" key="5">
    <source>
        <dbReference type="ARBA" id="ARBA00022989"/>
    </source>
</evidence>
<comment type="caution">
    <text evidence="8">The sequence shown here is derived from an EMBL/GenBank/DDBJ whole genome shotgun (WGS) entry which is preliminary data.</text>
</comment>
<reference evidence="9" key="2">
    <citation type="submission" date="2023-07" db="EMBL/GenBank/DDBJ databases">
        <title>Ancylobacter moscoviensis sp. nov., facultatively methylotrophic bacteria from activated sludge and the reclassification of Starkeya novella (Starkey 1934) Kelly et al. 2000 as Ancylobacter novellus comb. nov., Starkeya koreensis Im et al. 2006 as Ancylobacter koreensis comb.nov., Angulomicrobium tetraedrale Vasil'eva et al. 1986 as Ancylobacter tetraedralis comb. nov., Angulomicrobium amanitiforme Fritz et al. 2004 as Ancylobacter amanitiformis comb. nov. and Methylorhabdus multivorans Doronina et al. 1996 as Ancylobacter multivorans comb. nov. and emended description of the genus Ancylobacter.</title>
        <authorList>
            <person name="Doronina N."/>
            <person name="Chemodurova A."/>
            <person name="Grouzdev D."/>
            <person name="Koziaeva V."/>
            <person name="Shi W."/>
            <person name="Wu L."/>
            <person name="Kaparullina E."/>
        </authorList>
    </citation>
    <scope>NUCLEOTIDE SEQUENCE [LARGE SCALE GENOMIC DNA]</scope>
    <source>
        <strain evidence="9">Jip08</strain>
    </source>
</reference>
<dbReference type="Proteomes" id="UP001202867">
    <property type="component" value="Unassembled WGS sequence"/>
</dbReference>
<dbReference type="PANTHER" id="PTHR43663:SF1">
    <property type="entry name" value="CHROMATE TRANSPORTER"/>
    <property type="match status" value="1"/>
</dbReference>
<dbReference type="InterPro" id="IPR052518">
    <property type="entry name" value="CHR_Transporter"/>
</dbReference>
<keyword evidence="5 7" id="KW-1133">Transmembrane helix</keyword>
<proteinExistence type="inferred from homology"/>
<evidence type="ECO:0000256" key="4">
    <source>
        <dbReference type="ARBA" id="ARBA00022692"/>
    </source>
</evidence>
<dbReference type="EMBL" id="JALKCG010000007">
    <property type="protein sequence ID" value="MCK0209453.1"/>
    <property type="molecule type" value="Genomic_DNA"/>
</dbReference>